<dbReference type="SUPFAM" id="SSF46626">
    <property type="entry name" value="Cytochrome c"/>
    <property type="match status" value="2"/>
</dbReference>
<protein>
    <submittedName>
        <fullName evidence="10">Cytochrome c551 peroxidase</fullName>
        <ecNumber evidence="10">1.11.1.5</ecNumber>
    </submittedName>
</protein>
<dbReference type="GO" id="GO:0004130">
    <property type="term" value="F:cytochrome-c peroxidase activity"/>
    <property type="evidence" value="ECO:0007669"/>
    <property type="project" value="UniProtKB-EC"/>
</dbReference>
<dbReference type="AlphaFoldDB" id="A0A518EWX6"/>
<feature type="domain" description="Cytochrome c" evidence="9">
    <location>
        <begin position="288"/>
        <end position="446"/>
    </location>
</feature>
<name>A0A518EWX6_9BACT</name>
<dbReference type="InterPro" id="IPR051395">
    <property type="entry name" value="Cytochrome_c_Peroxidase/MauG"/>
</dbReference>
<evidence type="ECO:0000256" key="4">
    <source>
        <dbReference type="ARBA" id="ARBA00022729"/>
    </source>
</evidence>
<keyword evidence="11" id="KW-1185">Reference proteome</keyword>
<keyword evidence="2 7" id="KW-0349">Heme</keyword>
<feature type="compositionally biased region" description="Polar residues" evidence="8">
    <location>
        <begin position="30"/>
        <end position="40"/>
    </location>
</feature>
<evidence type="ECO:0000256" key="1">
    <source>
        <dbReference type="ARBA" id="ARBA00004196"/>
    </source>
</evidence>
<dbReference type="InterPro" id="IPR004852">
    <property type="entry name" value="Di-haem_cyt_c_peroxidsae"/>
</dbReference>
<evidence type="ECO:0000256" key="7">
    <source>
        <dbReference type="PROSITE-ProRule" id="PRU00433"/>
    </source>
</evidence>
<dbReference type="GO" id="GO:0046872">
    <property type="term" value="F:metal ion binding"/>
    <property type="evidence" value="ECO:0007669"/>
    <property type="project" value="UniProtKB-KW"/>
</dbReference>
<evidence type="ECO:0000256" key="6">
    <source>
        <dbReference type="ARBA" id="ARBA00023004"/>
    </source>
</evidence>
<feature type="region of interest" description="Disordered" evidence="8">
    <location>
        <begin position="346"/>
        <end position="378"/>
    </location>
</feature>
<keyword evidence="6 7" id="KW-0408">Iron</keyword>
<dbReference type="Proteomes" id="UP000320390">
    <property type="component" value="Chromosome"/>
</dbReference>
<accession>A0A518EWX6</accession>
<evidence type="ECO:0000256" key="3">
    <source>
        <dbReference type="ARBA" id="ARBA00022723"/>
    </source>
</evidence>
<dbReference type="InterPro" id="IPR036909">
    <property type="entry name" value="Cyt_c-like_dom_sf"/>
</dbReference>
<reference evidence="10 11" key="1">
    <citation type="submission" date="2019-02" db="EMBL/GenBank/DDBJ databases">
        <title>Deep-cultivation of Planctomycetes and their phenomic and genomic characterization uncovers novel biology.</title>
        <authorList>
            <person name="Wiegand S."/>
            <person name="Jogler M."/>
            <person name="Boedeker C."/>
            <person name="Pinto D."/>
            <person name="Vollmers J."/>
            <person name="Rivas-Marin E."/>
            <person name="Kohn T."/>
            <person name="Peeters S.H."/>
            <person name="Heuer A."/>
            <person name="Rast P."/>
            <person name="Oberbeckmann S."/>
            <person name="Bunk B."/>
            <person name="Jeske O."/>
            <person name="Meyerdierks A."/>
            <person name="Storesund J.E."/>
            <person name="Kallscheuer N."/>
            <person name="Luecker S."/>
            <person name="Lage O.M."/>
            <person name="Pohl T."/>
            <person name="Merkel B.J."/>
            <person name="Hornburger P."/>
            <person name="Mueller R.-W."/>
            <person name="Bruemmer F."/>
            <person name="Labrenz M."/>
            <person name="Spormann A.M."/>
            <person name="Op den Camp H."/>
            <person name="Overmann J."/>
            <person name="Amann R."/>
            <person name="Jetten M.S.M."/>
            <person name="Mascher T."/>
            <person name="Medema M.H."/>
            <person name="Devos D.P."/>
            <person name="Kaster A.-K."/>
            <person name="Ovreas L."/>
            <person name="Rohde M."/>
            <person name="Galperin M.Y."/>
            <person name="Jogler C."/>
        </authorList>
    </citation>
    <scope>NUCLEOTIDE SEQUENCE [LARGE SCALE GENOMIC DNA]</scope>
    <source>
        <strain evidence="10 11">Poly30</strain>
    </source>
</reference>
<feature type="region of interest" description="Disordered" evidence="8">
    <location>
        <begin position="21"/>
        <end position="40"/>
    </location>
</feature>
<keyword evidence="3 7" id="KW-0479">Metal-binding</keyword>
<dbReference type="GO" id="GO:0030313">
    <property type="term" value="C:cell envelope"/>
    <property type="evidence" value="ECO:0007669"/>
    <property type="project" value="UniProtKB-SubCell"/>
</dbReference>
<gene>
    <name evidence="10" type="primary">ccpA_2</name>
    <name evidence="10" type="ORF">Poly30_41460</name>
</gene>
<evidence type="ECO:0000256" key="2">
    <source>
        <dbReference type="ARBA" id="ARBA00022617"/>
    </source>
</evidence>
<evidence type="ECO:0000259" key="9">
    <source>
        <dbReference type="PROSITE" id="PS51007"/>
    </source>
</evidence>
<dbReference type="PROSITE" id="PS51257">
    <property type="entry name" value="PROKAR_LIPOPROTEIN"/>
    <property type="match status" value="1"/>
</dbReference>
<keyword evidence="4" id="KW-0732">Signal</keyword>
<dbReference type="PANTHER" id="PTHR30600:SF10">
    <property type="entry name" value="BLL6722 PROTEIN"/>
    <property type="match status" value="1"/>
</dbReference>
<dbReference type="RefSeq" id="WP_419190413.1">
    <property type="nucleotide sequence ID" value="NZ_CP036434.1"/>
</dbReference>
<feature type="compositionally biased region" description="Polar residues" evidence="8">
    <location>
        <begin position="366"/>
        <end position="375"/>
    </location>
</feature>
<evidence type="ECO:0000256" key="8">
    <source>
        <dbReference type="SAM" id="MobiDB-lite"/>
    </source>
</evidence>
<sequence>MKGTSALLLTLFLAAGCSDPNDSGARSDANDASETFSDAGQASPLDALEFEVTDALLGRVNALSPLPPPPVDRTNRVAADPAAAALGQRLFFDERFSANGAVSCATCHDPKTGFTDGRQLAFGISEGNRHTPTLWNVAYHRWLTWDGRADSLWMQALDPIEDPREMGTNRGRVALEIAADEGLRAAYEALFGEIPALALEWGDEGQRALGARPRLRIDGADEEAWPETVAHWEELPPDVRDAIDLVFVNVGKCLAAYQATLVRGDAPFDRFVEGLNEEDPEKLAALSPAAQRGLALFLGKGNCTLCHNGPNFSDGEFHNNSLPTLHGDEPIDPGRYAGTAVLKASPFNAAGPHSDDPGGPRGPEIQSLSESSTSWGEFRTPSLRNLADRAPFMHQGQMPDLASVLEFYSELEGASGRNHHQEQILVPLRLSDSEKVDLMAFLESLEGQALPVSRTRRPSAQYPSRSGTR</sequence>
<evidence type="ECO:0000256" key="5">
    <source>
        <dbReference type="ARBA" id="ARBA00023002"/>
    </source>
</evidence>
<organism evidence="10 11">
    <name type="scientific">Saltatorellus ferox</name>
    <dbReference type="NCBI Taxonomy" id="2528018"/>
    <lineage>
        <taxon>Bacteria</taxon>
        <taxon>Pseudomonadati</taxon>
        <taxon>Planctomycetota</taxon>
        <taxon>Planctomycetia</taxon>
        <taxon>Planctomycetia incertae sedis</taxon>
        <taxon>Saltatorellus</taxon>
    </lineage>
</organism>
<dbReference type="GO" id="GO:0009055">
    <property type="term" value="F:electron transfer activity"/>
    <property type="evidence" value="ECO:0007669"/>
    <property type="project" value="InterPro"/>
</dbReference>
<evidence type="ECO:0000313" key="10">
    <source>
        <dbReference type="EMBL" id="QDV08593.1"/>
    </source>
</evidence>
<dbReference type="Gene3D" id="1.10.760.10">
    <property type="entry name" value="Cytochrome c-like domain"/>
    <property type="match status" value="2"/>
</dbReference>
<dbReference type="PANTHER" id="PTHR30600">
    <property type="entry name" value="CYTOCHROME C PEROXIDASE-RELATED"/>
    <property type="match status" value="1"/>
</dbReference>
<dbReference type="Pfam" id="PF03150">
    <property type="entry name" value="CCP_MauG"/>
    <property type="match status" value="1"/>
</dbReference>
<evidence type="ECO:0000313" key="11">
    <source>
        <dbReference type="Proteomes" id="UP000320390"/>
    </source>
</evidence>
<comment type="subcellular location">
    <subcellularLocation>
        <location evidence="1">Cell envelope</location>
    </subcellularLocation>
</comment>
<keyword evidence="10" id="KW-0575">Peroxidase</keyword>
<dbReference type="EC" id="1.11.1.5" evidence="10"/>
<keyword evidence="5 10" id="KW-0560">Oxidoreductase</keyword>
<proteinExistence type="predicted"/>
<dbReference type="EMBL" id="CP036434">
    <property type="protein sequence ID" value="QDV08593.1"/>
    <property type="molecule type" value="Genomic_DNA"/>
</dbReference>
<dbReference type="GO" id="GO:0020037">
    <property type="term" value="F:heme binding"/>
    <property type="evidence" value="ECO:0007669"/>
    <property type="project" value="InterPro"/>
</dbReference>
<dbReference type="InterPro" id="IPR009056">
    <property type="entry name" value="Cyt_c-like_dom"/>
</dbReference>
<dbReference type="PROSITE" id="PS51007">
    <property type="entry name" value="CYTC"/>
    <property type="match status" value="1"/>
</dbReference>